<dbReference type="InterPro" id="IPR000182">
    <property type="entry name" value="GNAT_dom"/>
</dbReference>
<dbReference type="SUPFAM" id="SSF46785">
    <property type="entry name" value="Winged helix' DNA-binding domain"/>
    <property type="match status" value="1"/>
</dbReference>
<dbReference type="Gene3D" id="3.40.630.30">
    <property type="match status" value="1"/>
</dbReference>
<dbReference type="InterPro" id="IPR036390">
    <property type="entry name" value="WH_DNA-bd_sf"/>
</dbReference>
<feature type="domain" description="HTH marR-type" evidence="2">
    <location>
        <begin position="19"/>
        <end position="154"/>
    </location>
</feature>
<dbReference type="Pfam" id="PF12802">
    <property type="entry name" value="MarR_2"/>
    <property type="match status" value="1"/>
</dbReference>
<evidence type="ECO:0000313" key="4">
    <source>
        <dbReference type="EMBL" id="QEE18951.1"/>
    </source>
</evidence>
<evidence type="ECO:0000259" key="2">
    <source>
        <dbReference type="PROSITE" id="PS50995"/>
    </source>
</evidence>
<name>A0A5B9DI30_9HYPH</name>
<dbReference type="SUPFAM" id="SSF55729">
    <property type="entry name" value="Acyl-CoA N-acyltransferases (Nat)"/>
    <property type="match status" value="1"/>
</dbReference>
<dbReference type="AlphaFoldDB" id="A0A5B9DI30"/>
<evidence type="ECO:0000259" key="3">
    <source>
        <dbReference type="PROSITE" id="PS51186"/>
    </source>
</evidence>
<dbReference type="Gene3D" id="1.10.10.10">
    <property type="entry name" value="Winged helix-like DNA-binding domain superfamily/Winged helix DNA-binding domain"/>
    <property type="match status" value="1"/>
</dbReference>
<dbReference type="InterPro" id="IPR036388">
    <property type="entry name" value="WH-like_DNA-bd_sf"/>
</dbReference>
<dbReference type="PANTHER" id="PTHR13947">
    <property type="entry name" value="GNAT FAMILY N-ACETYLTRANSFERASE"/>
    <property type="match status" value="1"/>
</dbReference>
<dbReference type="Pfam" id="PF00583">
    <property type="entry name" value="Acetyltransf_1"/>
    <property type="match status" value="1"/>
</dbReference>
<dbReference type="KEGG" id="yti:FNA67_01600"/>
<feature type="domain" description="N-acetyltransferase" evidence="3">
    <location>
        <begin position="162"/>
        <end position="318"/>
    </location>
</feature>
<dbReference type="InterPro" id="IPR000835">
    <property type="entry name" value="HTH_MarR-typ"/>
</dbReference>
<proteinExistence type="predicted"/>
<dbReference type="SMART" id="SM00347">
    <property type="entry name" value="HTH_MARR"/>
    <property type="match status" value="1"/>
</dbReference>
<organism evidence="4 5">
    <name type="scientific">Paradevosia tibetensis</name>
    <dbReference type="NCBI Taxonomy" id="1447062"/>
    <lineage>
        <taxon>Bacteria</taxon>
        <taxon>Pseudomonadati</taxon>
        <taxon>Pseudomonadota</taxon>
        <taxon>Alphaproteobacteria</taxon>
        <taxon>Hyphomicrobiales</taxon>
        <taxon>Devosiaceae</taxon>
        <taxon>Paradevosia</taxon>
    </lineage>
</organism>
<dbReference type="PROSITE" id="PS51186">
    <property type="entry name" value="GNAT"/>
    <property type="match status" value="1"/>
</dbReference>
<dbReference type="PROSITE" id="PS50995">
    <property type="entry name" value="HTH_MARR_2"/>
    <property type="match status" value="1"/>
</dbReference>
<dbReference type="GO" id="GO:0008080">
    <property type="term" value="F:N-acetyltransferase activity"/>
    <property type="evidence" value="ECO:0007669"/>
    <property type="project" value="InterPro"/>
</dbReference>
<keyword evidence="1" id="KW-0808">Transferase</keyword>
<dbReference type="InterPro" id="IPR016181">
    <property type="entry name" value="Acyl_CoA_acyltransferase"/>
</dbReference>
<sequence length="318" mass="34210">MGTSPREVPMAADTRTDAQIAEMRAFNRFYTRLVGALDAHLLASPYSLAEARVIYEVAHRDGVSAADLARELSLDPGYLSRMLARLVEADILALAPNPSDRRQNLIALTEEGRSAFGRLEAEAVAAVGALLAPLPEGERAEICGAMSLIRRRLGDMAAPAPVVIRPPRPGEIGLIVGRQAAIYAQEYGWDASYEGLAAEIAGAFIQHHDPAREGCLVAERAGQVLGSVFLVDAGEGVAQLRLLYVEPSARGLGLGSTLVEQCVAQARAAGYTRMKLWTQSVLVAARRIYARAGFTLVRSEPTHSFGQDLVSEFWECAL</sequence>
<dbReference type="CDD" id="cd04301">
    <property type="entry name" value="NAT_SF"/>
    <property type="match status" value="1"/>
</dbReference>
<dbReference type="PANTHER" id="PTHR13947:SF37">
    <property type="entry name" value="LD18367P"/>
    <property type="match status" value="1"/>
</dbReference>
<protein>
    <submittedName>
        <fullName evidence="4">MarR family transcriptional regulator</fullName>
    </submittedName>
</protein>
<accession>A0A5B9DI30</accession>
<keyword evidence="5" id="KW-1185">Reference proteome</keyword>
<reference evidence="4 5" key="1">
    <citation type="journal article" date="2015" name="Int. J. Syst. Evol. Microbiol.">
        <title>Youhaiella tibetensis gen. nov., sp. nov., isolated from subsurface sediment.</title>
        <authorList>
            <person name="Wang Y.X."/>
            <person name="Huang F.Q."/>
            <person name="Nogi Y."/>
            <person name="Pang S.J."/>
            <person name="Wang P.K."/>
            <person name="Lv J."/>
        </authorList>
    </citation>
    <scope>NUCLEOTIDE SEQUENCE [LARGE SCALE GENOMIC DNA]</scope>
    <source>
        <strain evidence="5">fig4</strain>
    </source>
</reference>
<dbReference type="OrthoDB" id="273614at2"/>
<dbReference type="Proteomes" id="UP000321062">
    <property type="component" value="Chromosome"/>
</dbReference>
<dbReference type="InterPro" id="IPR050769">
    <property type="entry name" value="NAT_camello-type"/>
</dbReference>
<evidence type="ECO:0000256" key="1">
    <source>
        <dbReference type="ARBA" id="ARBA00022679"/>
    </source>
</evidence>
<gene>
    <name evidence="4" type="ORF">FNA67_01600</name>
</gene>
<dbReference type="GO" id="GO:0003700">
    <property type="term" value="F:DNA-binding transcription factor activity"/>
    <property type="evidence" value="ECO:0007669"/>
    <property type="project" value="InterPro"/>
</dbReference>
<evidence type="ECO:0000313" key="5">
    <source>
        <dbReference type="Proteomes" id="UP000321062"/>
    </source>
</evidence>
<dbReference type="EMBL" id="CP041690">
    <property type="protein sequence ID" value="QEE18951.1"/>
    <property type="molecule type" value="Genomic_DNA"/>
</dbReference>